<evidence type="ECO:0000313" key="3">
    <source>
        <dbReference type="Proteomes" id="UP000195137"/>
    </source>
</evidence>
<proteinExistence type="predicted"/>
<dbReference type="Proteomes" id="UP000195137">
    <property type="component" value="Unassembled WGS sequence"/>
</dbReference>
<name>A0A1Y3G9W3_9EURY</name>
<sequence length="242" mass="29125">MKELEIGKIKIPYKVIWSEKRASIGISIDDSMELKVKAPTNTSFNEIKNVLDKKKKWILNKIKRFEEQKPPSLEKEFLSGEKLKYRGRRYRLKVQKNQEIKKPKLKFQNGTFNLYTPKYEDQDQKRKKEIKKTVENWYKNKAEQDFPNRVYKYAPQIGVKPNDVIIDEMNKKWGECKKGEIKLHWKLILAPVKIQDYVIVHELTHVKYEKHNKTFWHTIGSVMPDYEERMEWLRKNGKTLKI</sequence>
<protein>
    <submittedName>
        <fullName evidence="2">Putative metal-dependent hydrolase</fullName>
    </submittedName>
</protein>
<dbReference type="InterPro" id="IPR053136">
    <property type="entry name" value="UTP_pyrophosphatase-like"/>
</dbReference>
<dbReference type="PANTHER" id="PTHR30399">
    <property type="entry name" value="UNCHARACTERIZED PROTEIN YGJP"/>
    <property type="match status" value="1"/>
</dbReference>
<dbReference type="InterPro" id="IPR002725">
    <property type="entry name" value="YgjP-like_metallopeptidase"/>
</dbReference>
<dbReference type="Pfam" id="PF01863">
    <property type="entry name" value="YgjP-like"/>
    <property type="match status" value="1"/>
</dbReference>
<keyword evidence="3" id="KW-1185">Reference proteome</keyword>
<dbReference type="GO" id="GO:0016787">
    <property type="term" value="F:hydrolase activity"/>
    <property type="evidence" value="ECO:0007669"/>
    <property type="project" value="UniProtKB-KW"/>
</dbReference>
<dbReference type="OrthoDB" id="308128at2157"/>
<dbReference type="CDD" id="cd07344">
    <property type="entry name" value="M48_yhfN_like"/>
    <property type="match status" value="1"/>
</dbReference>
<evidence type="ECO:0000313" key="2">
    <source>
        <dbReference type="EMBL" id="OUJ18040.1"/>
    </source>
</evidence>
<dbReference type="EMBL" id="MRZU01000007">
    <property type="protein sequence ID" value="OUJ18040.1"/>
    <property type="molecule type" value="Genomic_DNA"/>
</dbReference>
<comment type="caution">
    <text evidence="2">The sequence shown here is derived from an EMBL/GenBank/DDBJ whole genome shotgun (WGS) entry which is preliminary data.</text>
</comment>
<gene>
    <name evidence="2" type="ORF">AMET1_1548</name>
</gene>
<dbReference type="AlphaFoldDB" id="A0A1Y3G9W3"/>
<dbReference type="PANTHER" id="PTHR30399:SF1">
    <property type="entry name" value="UTP PYROPHOSPHATASE"/>
    <property type="match status" value="1"/>
</dbReference>
<reference evidence="2 3" key="1">
    <citation type="submission" date="2016-12" db="EMBL/GenBank/DDBJ databases">
        <title>Discovery of methanogenic haloarchaea.</title>
        <authorList>
            <person name="Sorokin D.Y."/>
            <person name="Makarova K.S."/>
            <person name="Abbas B."/>
            <person name="Ferrer M."/>
            <person name="Golyshin P.N."/>
        </authorList>
    </citation>
    <scope>NUCLEOTIDE SEQUENCE [LARGE SCALE GENOMIC DNA]</scope>
    <source>
        <strain evidence="2">AMET1</strain>
    </source>
</reference>
<keyword evidence="2" id="KW-0378">Hydrolase</keyword>
<feature type="domain" description="YgjP-like metallopeptidase" evidence="1">
    <location>
        <begin position="23"/>
        <end position="235"/>
    </location>
</feature>
<evidence type="ECO:0000259" key="1">
    <source>
        <dbReference type="Pfam" id="PF01863"/>
    </source>
</evidence>
<accession>A0A1Y3G9W3</accession>
<dbReference type="Gene3D" id="3.30.2010.10">
    <property type="entry name" value="Metalloproteases ('zincins'), catalytic domain"/>
    <property type="match status" value="1"/>
</dbReference>
<organism evidence="2 3">
    <name type="scientific">Methanonatronarchaeum thermophilum</name>
    <dbReference type="NCBI Taxonomy" id="1927129"/>
    <lineage>
        <taxon>Archaea</taxon>
        <taxon>Methanobacteriati</taxon>
        <taxon>Methanobacteriota</taxon>
        <taxon>Methanonatronarchaeia</taxon>
        <taxon>Methanonatronarchaeales</taxon>
        <taxon>Methanonatronarchaeaceae</taxon>
        <taxon>Methanonatronarchaeum</taxon>
    </lineage>
</organism>
<dbReference type="RefSeq" id="WP_086637910.1">
    <property type="nucleotide sequence ID" value="NZ_MRZU01000007.1"/>
</dbReference>